<keyword evidence="3" id="KW-0464">Manganese</keyword>
<organism evidence="5">
    <name type="scientific">uncultured Rubrobacteraceae bacterium</name>
    <dbReference type="NCBI Taxonomy" id="349277"/>
    <lineage>
        <taxon>Bacteria</taxon>
        <taxon>Bacillati</taxon>
        <taxon>Actinomycetota</taxon>
        <taxon>Rubrobacteria</taxon>
        <taxon>Rubrobacterales</taxon>
        <taxon>Rubrobacteraceae</taxon>
        <taxon>environmental samples</taxon>
    </lineage>
</organism>
<dbReference type="SUPFAM" id="SSF52768">
    <property type="entry name" value="Arginase/deacetylase"/>
    <property type="match status" value="1"/>
</dbReference>
<dbReference type="PIRSF" id="PIRSF036979">
    <property type="entry name" value="Arginase"/>
    <property type="match status" value="1"/>
</dbReference>
<evidence type="ECO:0000256" key="3">
    <source>
        <dbReference type="ARBA" id="ARBA00023211"/>
    </source>
</evidence>
<reference evidence="5" key="1">
    <citation type="submission" date="2020-02" db="EMBL/GenBank/DDBJ databases">
        <authorList>
            <person name="Meier V. D."/>
        </authorList>
    </citation>
    <scope>NUCLEOTIDE SEQUENCE</scope>
    <source>
        <strain evidence="5">AVDCRST_MAG05</strain>
    </source>
</reference>
<evidence type="ECO:0000256" key="4">
    <source>
        <dbReference type="PROSITE-ProRule" id="PRU00742"/>
    </source>
</evidence>
<dbReference type="GO" id="GO:0030145">
    <property type="term" value="F:manganese ion binding"/>
    <property type="evidence" value="ECO:0007669"/>
    <property type="project" value="TreeGrafter"/>
</dbReference>
<comment type="similarity">
    <text evidence="4">Belongs to the arginase family.</text>
</comment>
<proteinExistence type="inferred from homology"/>
<protein>
    <submittedName>
        <fullName evidence="5">Arginase</fullName>
        <ecNumber evidence="5">3.5.3.1</ecNumber>
    </submittedName>
</protein>
<evidence type="ECO:0000313" key="5">
    <source>
        <dbReference type="EMBL" id="CAA9484110.1"/>
    </source>
</evidence>
<dbReference type="GO" id="GO:0004053">
    <property type="term" value="F:arginase activity"/>
    <property type="evidence" value="ECO:0007669"/>
    <property type="project" value="UniProtKB-EC"/>
</dbReference>
<dbReference type="Gene3D" id="3.40.800.10">
    <property type="entry name" value="Ureohydrolase domain"/>
    <property type="match status" value="1"/>
</dbReference>
<dbReference type="PROSITE" id="PS51409">
    <property type="entry name" value="ARGINASE_2"/>
    <property type="match status" value="1"/>
</dbReference>
<keyword evidence="2 5" id="KW-0378">Hydrolase</keyword>
<dbReference type="InterPro" id="IPR006035">
    <property type="entry name" value="Ureohydrolase"/>
</dbReference>
<sequence>MGAHPSVSVFVVPYDSGHRGLRMGAGPEHLVEGGLAEALRTGGLAPSFATVHPEGDPPAEVATAFELHGLISEQVRGALAEGRFPLVLSGNCNASVGTISGADPEGLGVVWFDAHADFNTPETTTTGFTDGMGLAVAVGHCWRRMAEGVPGFSPVAEENVVLAGVRDVQPAEKERLAASGVTVVGADRLGREGLPALAAALDGLASRVGRVYVHLDLDVLDPAKVGKANGFATEGGLDAEELLAALEIIRERFDVVAAGIASYDPGFDADGRVLGAALACVEALGSPATPGA</sequence>
<dbReference type="GO" id="GO:0005829">
    <property type="term" value="C:cytosol"/>
    <property type="evidence" value="ECO:0007669"/>
    <property type="project" value="TreeGrafter"/>
</dbReference>
<dbReference type="EC" id="3.5.3.1" evidence="5"/>
<gene>
    <name evidence="5" type="ORF">AVDCRST_MAG05-1474</name>
</gene>
<dbReference type="Pfam" id="PF00491">
    <property type="entry name" value="Arginase"/>
    <property type="match status" value="1"/>
</dbReference>
<name>A0A6J4RXX3_9ACTN</name>
<dbReference type="PANTHER" id="PTHR43782">
    <property type="entry name" value="ARGINASE"/>
    <property type="match status" value="1"/>
</dbReference>
<dbReference type="PRINTS" id="PR00116">
    <property type="entry name" value="ARGINASE"/>
</dbReference>
<evidence type="ECO:0000256" key="2">
    <source>
        <dbReference type="ARBA" id="ARBA00022801"/>
    </source>
</evidence>
<dbReference type="InterPro" id="IPR023696">
    <property type="entry name" value="Ureohydrolase_dom_sf"/>
</dbReference>
<dbReference type="CDD" id="cd09999">
    <property type="entry name" value="Arginase-like_1"/>
    <property type="match status" value="1"/>
</dbReference>
<dbReference type="EMBL" id="CADCVM010000165">
    <property type="protein sequence ID" value="CAA9484110.1"/>
    <property type="molecule type" value="Genomic_DNA"/>
</dbReference>
<dbReference type="AlphaFoldDB" id="A0A6J4RXX3"/>
<keyword evidence="1" id="KW-0479">Metal-binding</keyword>
<dbReference type="PANTHER" id="PTHR43782:SF3">
    <property type="entry name" value="ARGINASE"/>
    <property type="match status" value="1"/>
</dbReference>
<accession>A0A6J4RXX3</accession>
<evidence type="ECO:0000256" key="1">
    <source>
        <dbReference type="ARBA" id="ARBA00022723"/>
    </source>
</evidence>